<gene>
    <name evidence="1" type="ORF">GCM10008985_09030</name>
    <name evidence="2" type="ORF">MUK72_00015</name>
</gene>
<evidence type="ECO:0000313" key="4">
    <source>
        <dbReference type="Proteomes" id="UP001500962"/>
    </source>
</evidence>
<evidence type="ECO:0000313" key="2">
    <source>
        <dbReference type="EMBL" id="UOO95129.1"/>
    </source>
</evidence>
<organism evidence="1 4">
    <name type="scientific">Halococcus dombrowskii</name>
    <dbReference type="NCBI Taxonomy" id="179637"/>
    <lineage>
        <taxon>Archaea</taxon>
        <taxon>Methanobacteriati</taxon>
        <taxon>Methanobacteriota</taxon>
        <taxon>Stenosarchaea group</taxon>
        <taxon>Halobacteria</taxon>
        <taxon>Halobacteriales</taxon>
        <taxon>Halococcaceae</taxon>
        <taxon>Halococcus</taxon>
    </lineage>
</organism>
<dbReference type="EMBL" id="BAAADN010000017">
    <property type="protein sequence ID" value="GAA0455391.1"/>
    <property type="molecule type" value="Genomic_DNA"/>
</dbReference>
<dbReference type="InterPro" id="IPR036390">
    <property type="entry name" value="WH_DNA-bd_sf"/>
</dbReference>
<dbReference type="Gene3D" id="1.10.10.10">
    <property type="entry name" value="Winged helix-like DNA-binding domain superfamily/Winged helix DNA-binding domain"/>
    <property type="match status" value="1"/>
</dbReference>
<reference evidence="2" key="2">
    <citation type="submission" date="2022-04" db="EMBL/GenBank/DDBJ databases">
        <title>Sequencing and genomic assembly of Halococcus dombrowskii.</title>
        <authorList>
            <person name="Lim S.W."/>
            <person name="MacLea K.S."/>
        </authorList>
    </citation>
    <scope>NUCLEOTIDE SEQUENCE</scope>
    <source>
        <strain evidence="2">H4</strain>
    </source>
</reference>
<dbReference type="GeneID" id="71760185"/>
<sequence length="86" mass="9514">MGSSETAGIDSLAPSAKLVAKVLEYEGPLTQKELIHQSHLSSRTVRNALNQLERIDMVEKGICIDDARQNSYQLVSDGDRIKRSDD</sequence>
<dbReference type="AlphaFoldDB" id="A0AAV3SD35"/>
<name>A0AAV3SD35_HALDO</name>
<keyword evidence="3" id="KW-1185">Reference proteome</keyword>
<reference evidence="1" key="3">
    <citation type="submission" date="2023-12" db="EMBL/GenBank/DDBJ databases">
        <authorList>
            <person name="Sun Q."/>
            <person name="Inoue M."/>
        </authorList>
    </citation>
    <scope>NUCLEOTIDE SEQUENCE</scope>
    <source>
        <strain evidence="1">JCM 12289</strain>
    </source>
</reference>
<protein>
    <submittedName>
        <fullName evidence="2">GntR family transcriptional regulator</fullName>
    </submittedName>
    <submittedName>
        <fullName evidence="1">Helix-turn-helix domain-containing protein</fullName>
    </submittedName>
</protein>
<dbReference type="Proteomes" id="UP001500962">
    <property type="component" value="Unassembled WGS sequence"/>
</dbReference>
<dbReference type="InterPro" id="IPR036388">
    <property type="entry name" value="WH-like_DNA-bd_sf"/>
</dbReference>
<dbReference type="RefSeq" id="WP_244702406.1">
    <property type="nucleotide sequence ID" value="NZ_BAAADN010000017.1"/>
</dbReference>
<dbReference type="SUPFAM" id="SSF46785">
    <property type="entry name" value="Winged helix' DNA-binding domain"/>
    <property type="match status" value="1"/>
</dbReference>
<dbReference type="KEGG" id="hdo:MUK72_00015"/>
<accession>A0AAV3SD35</accession>
<dbReference type="Proteomes" id="UP000830542">
    <property type="component" value="Chromosome"/>
</dbReference>
<evidence type="ECO:0000313" key="3">
    <source>
        <dbReference type="Proteomes" id="UP000830542"/>
    </source>
</evidence>
<proteinExistence type="predicted"/>
<dbReference type="EMBL" id="CP095005">
    <property type="protein sequence ID" value="UOO95129.1"/>
    <property type="molecule type" value="Genomic_DNA"/>
</dbReference>
<reference evidence="1" key="1">
    <citation type="journal article" date="2014" name="Int. J. Syst. Evol. Microbiol.">
        <title>Complete genome sequence of Corynebacterium casei LMG S-19264T (=DSM 44701T), isolated from a smear-ripened cheese.</title>
        <authorList>
            <consortium name="US DOE Joint Genome Institute (JGI-PGF)"/>
            <person name="Walter F."/>
            <person name="Albersmeier A."/>
            <person name="Kalinowski J."/>
            <person name="Ruckert C."/>
        </authorList>
    </citation>
    <scope>NUCLEOTIDE SEQUENCE</scope>
    <source>
        <strain evidence="1">JCM 12289</strain>
    </source>
</reference>
<evidence type="ECO:0000313" key="1">
    <source>
        <dbReference type="EMBL" id="GAA0455391.1"/>
    </source>
</evidence>